<dbReference type="PANTHER" id="PTHR43046:SF2">
    <property type="entry name" value="8-OXO-DGTP DIPHOSPHATASE-RELATED"/>
    <property type="match status" value="1"/>
</dbReference>
<comment type="caution">
    <text evidence="4">The sequence shown here is derived from an EMBL/GenBank/DDBJ whole genome shotgun (WGS) entry which is preliminary data.</text>
</comment>
<dbReference type="Proteomes" id="UP000571183">
    <property type="component" value="Unassembled WGS sequence"/>
</dbReference>
<gene>
    <name evidence="4" type="ORF">F5897_000236</name>
</gene>
<dbReference type="InterPro" id="IPR015797">
    <property type="entry name" value="NUDIX_hydrolase-like_dom_sf"/>
</dbReference>
<dbReference type="InterPro" id="IPR000086">
    <property type="entry name" value="NUDIX_hydrolase_dom"/>
</dbReference>
<evidence type="ECO:0000256" key="1">
    <source>
        <dbReference type="ARBA" id="ARBA00001946"/>
    </source>
</evidence>
<keyword evidence="2" id="KW-0378">Hydrolase</keyword>
<accession>A0A840DHK5</accession>
<reference evidence="4" key="1">
    <citation type="submission" date="2020-08" db="EMBL/GenBank/DDBJ databases">
        <title>Sequencing the genomes of 1000 actinobacteria strains.</title>
        <authorList>
            <person name="Klenk H.-P."/>
        </authorList>
    </citation>
    <scope>NUCLEOTIDE SEQUENCE [LARGE SCALE GENOMIC DNA]</scope>
    <source>
        <strain evidence="4">DSM 27064</strain>
    </source>
</reference>
<keyword evidence="5" id="KW-1185">Reference proteome</keyword>
<proteinExistence type="predicted"/>
<evidence type="ECO:0000256" key="2">
    <source>
        <dbReference type="ARBA" id="ARBA00022801"/>
    </source>
</evidence>
<evidence type="ECO:0000259" key="3">
    <source>
        <dbReference type="PROSITE" id="PS51462"/>
    </source>
</evidence>
<organism evidence="4 5">
    <name type="scientific">Canibacter oris</name>
    <dbReference type="NCBI Taxonomy" id="1365628"/>
    <lineage>
        <taxon>Bacteria</taxon>
        <taxon>Bacillati</taxon>
        <taxon>Actinomycetota</taxon>
        <taxon>Actinomycetes</taxon>
        <taxon>Micrococcales</taxon>
        <taxon>Microbacteriaceae</taxon>
        <taxon>Canibacter</taxon>
    </lineage>
</organism>
<evidence type="ECO:0000313" key="5">
    <source>
        <dbReference type="Proteomes" id="UP000571183"/>
    </source>
</evidence>
<protein>
    <submittedName>
        <fullName evidence="4">8-oxo-dGTP pyrophosphatase MutT (NUDIX family)</fullName>
    </submittedName>
</protein>
<dbReference type="EMBL" id="JACIFD010000002">
    <property type="protein sequence ID" value="MBB4070952.1"/>
    <property type="molecule type" value="Genomic_DNA"/>
</dbReference>
<dbReference type="SUPFAM" id="SSF55811">
    <property type="entry name" value="Nudix"/>
    <property type="match status" value="1"/>
</dbReference>
<dbReference type="Pfam" id="PF00293">
    <property type="entry name" value="NUDIX"/>
    <property type="match status" value="1"/>
</dbReference>
<dbReference type="AlphaFoldDB" id="A0A840DHK5"/>
<dbReference type="PROSITE" id="PS51462">
    <property type="entry name" value="NUDIX"/>
    <property type="match status" value="1"/>
</dbReference>
<dbReference type="Gene3D" id="3.90.79.10">
    <property type="entry name" value="Nucleoside Triphosphate Pyrophosphohydrolase"/>
    <property type="match status" value="1"/>
</dbReference>
<evidence type="ECO:0000313" key="4">
    <source>
        <dbReference type="EMBL" id="MBB4070952.1"/>
    </source>
</evidence>
<feature type="domain" description="Nudix hydrolase" evidence="3">
    <location>
        <begin position="32"/>
        <end position="159"/>
    </location>
</feature>
<comment type="cofactor">
    <cofactor evidence="1">
        <name>Mg(2+)</name>
        <dbReference type="ChEBI" id="CHEBI:18420"/>
    </cofactor>
</comment>
<sequence>MASAHDHSAHKNPDPDSGDAWVVAATGEKYWGRFGAAGLLAYDPDRGILLQHRAEWTSHGDTWGVPGGARHRTEDAVTAAFRETVEETGINTDSLTVITEYKIDKQIWHYTTVIARATAATVAADWNEETIEMRWIPLPEVASYKLHPGFRDAWPELLEILSAIS</sequence>
<dbReference type="RefSeq" id="WP_183304195.1">
    <property type="nucleotide sequence ID" value="NZ_JACIFD010000002.1"/>
</dbReference>
<dbReference type="InterPro" id="IPR020084">
    <property type="entry name" value="NUDIX_hydrolase_CS"/>
</dbReference>
<dbReference type="GO" id="GO:0016787">
    <property type="term" value="F:hydrolase activity"/>
    <property type="evidence" value="ECO:0007669"/>
    <property type="project" value="UniProtKB-KW"/>
</dbReference>
<dbReference type="PANTHER" id="PTHR43046">
    <property type="entry name" value="GDP-MANNOSE MANNOSYL HYDROLASE"/>
    <property type="match status" value="1"/>
</dbReference>
<name>A0A840DHK5_9MICO</name>
<dbReference type="PROSITE" id="PS00893">
    <property type="entry name" value="NUDIX_BOX"/>
    <property type="match status" value="1"/>
</dbReference>